<accession>A0A0G4F5J7</accession>
<sequence>MMQVCTGRSCKASQCLALVASARVLSEAAAASCCRQTSRHRHAHSHLPSPLLPRRRANSSSSSSAMTPGGRLSPQLVVAETTQAAPLRGPKCIGVLQSRSFFNPFAETHTLHHRERKKVMYTPEQYYDMVIDVKEYKRFLPWCQESRIVKAPNAVNGEFLAELEVGFRLFTERYTSVVKGKRPSQISVAAADSSTFEKLVNTWKFHPGPEAHTSWLEFNIEFKFRSQIHQQAAGFFLQEVAQAMVSAFDKRALQIYGSSLHVTPAVRSGRQQWEEEAEDEEDEEEEPTQRPASRLGVGESEGKGKGERQTAPASTRPPSAARPLCRPEIAHFPPSGTPGSGPPPASSRQQAPLSQDGTILERAWPLMLQRAQQLEKQQLISNESGKILRRLIRARSQEAAVAFLAYDPAFGASDEQENQIMLVQNLQEIAEDHAEDRASSRR</sequence>
<dbReference type="InterPro" id="IPR044996">
    <property type="entry name" value="COQ10-like"/>
</dbReference>
<dbReference type="CDD" id="cd07813">
    <property type="entry name" value="COQ10p_like"/>
    <property type="match status" value="1"/>
</dbReference>
<dbReference type="Gene3D" id="3.30.530.20">
    <property type="match status" value="1"/>
</dbReference>
<organism evidence="6">
    <name type="scientific">Chromera velia CCMP2878</name>
    <dbReference type="NCBI Taxonomy" id="1169474"/>
    <lineage>
        <taxon>Eukaryota</taxon>
        <taxon>Sar</taxon>
        <taxon>Alveolata</taxon>
        <taxon>Colpodellida</taxon>
        <taxon>Chromeraceae</taxon>
        <taxon>Chromera</taxon>
    </lineage>
</organism>
<protein>
    <recommendedName>
        <fullName evidence="5">Coenzyme Q-binding protein COQ10 START domain-containing protein</fullName>
    </recommendedName>
</protein>
<dbReference type="EMBL" id="CDMZ01000114">
    <property type="protein sequence ID" value="CEM07016.1"/>
    <property type="molecule type" value="Genomic_DNA"/>
</dbReference>
<dbReference type="GO" id="GO:0045333">
    <property type="term" value="P:cellular respiration"/>
    <property type="evidence" value="ECO:0007669"/>
    <property type="project" value="InterPro"/>
</dbReference>
<dbReference type="InterPro" id="IPR023393">
    <property type="entry name" value="START-like_dom_sf"/>
</dbReference>
<comment type="similarity">
    <text evidence="1">Belongs to the COQ10 family.</text>
</comment>
<dbReference type="PANTHER" id="PTHR12901:SF10">
    <property type="entry name" value="COENZYME Q-BINDING PROTEIN COQ10, MITOCHONDRIAL"/>
    <property type="match status" value="1"/>
</dbReference>
<feature type="region of interest" description="Disordered" evidence="4">
    <location>
        <begin position="44"/>
        <end position="73"/>
    </location>
</feature>
<evidence type="ECO:0000313" key="6">
    <source>
        <dbReference type="EMBL" id="CEM07016.1"/>
    </source>
</evidence>
<dbReference type="PANTHER" id="PTHR12901">
    <property type="entry name" value="SPERM PROTEIN HOMOLOG"/>
    <property type="match status" value="1"/>
</dbReference>
<evidence type="ECO:0000256" key="4">
    <source>
        <dbReference type="SAM" id="MobiDB-lite"/>
    </source>
</evidence>
<reference evidence="6" key="1">
    <citation type="submission" date="2014-11" db="EMBL/GenBank/DDBJ databases">
        <authorList>
            <person name="Otto D Thomas"/>
            <person name="Naeem Raeece"/>
        </authorList>
    </citation>
    <scope>NUCLEOTIDE SEQUENCE</scope>
</reference>
<dbReference type="VEuPathDB" id="CryptoDB:Cvel_15105"/>
<proteinExistence type="inferred from homology"/>
<evidence type="ECO:0000256" key="2">
    <source>
        <dbReference type="ARBA" id="ARBA00011814"/>
    </source>
</evidence>
<dbReference type="SUPFAM" id="SSF55961">
    <property type="entry name" value="Bet v1-like"/>
    <property type="match status" value="1"/>
</dbReference>
<dbReference type="GO" id="GO:0048039">
    <property type="term" value="F:ubiquinone binding"/>
    <property type="evidence" value="ECO:0007669"/>
    <property type="project" value="InterPro"/>
</dbReference>
<dbReference type="GO" id="GO:0005739">
    <property type="term" value="C:mitochondrion"/>
    <property type="evidence" value="ECO:0007669"/>
    <property type="project" value="TreeGrafter"/>
</dbReference>
<comment type="subunit">
    <text evidence="2">Interacts with coenzyme Q.</text>
</comment>
<gene>
    <name evidence="6" type="ORF">Cvel_15105</name>
</gene>
<evidence type="ECO:0000256" key="1">
    <source>
        <dbReference type="ARBA" id="ARBA00006885"/>
    </source>
</evidence>
<dbReference type="InterPro" id="IPR005031">
    <property type="entry name" value="COQ10_START"/>
</dbReference>
<name>A0A0G4F5J7_9ALVE</name>
<feature type="domain" description="Coenzyme Q-binding protein COQ10 START" evidence="5">
    <location>
        <begin position="121"/>
        <end position="248"/>
    </location>
</feature>
<feature type="region of interest" description="Disordered" evidence="4">
    <location>
        <begin position="264"/>
        <end position="354"/>
    </location>
</feature>
<dbReference type="Pfam" id="PF03364">
    <property type="entry name" value="Polyketide_cyc"/>
    <property type="match status" value="1"/>
</dbReference>
<feature type="compositionally biased region" description="Acidic residues" evidence="4">
    <location>
        <begin position="274"/>
        <end position="286"/>
    </location>
</feature>
<evidence type="ECO:0000259" key="5">
    <source>
        <dbReference type="Pfam" id="PF03364"/>
    </source>
</evidence>
<comment type="function">
    <text evidence="3">Required for the function of coenzyme Q in the respiratory chain. May serve as a chaperone or may be involved in the transport of Q6 from its site of synthesis to the catalytic sites of the respiratory complexes.</text>
</comment>
<dbReference type="AlphaFoldDB" id="A0A0G4F5J7"/>
<evidence type="ECO:0000256" key="3">
    <source>
        <dbReference type="ARBA" id="ARBA00024947"/>
    </source>
</evidence>
<feature type="compositionally biased region" description="Low complexity" evidence="4">
    <location>
        <begin position="310"/>
        <end position="323"/>
    </location>
</feature>